<reference evidence="1 2" key="1">
    <citation type="submission" date="2017-11" db="EMBL/GenBank/DDBJ databases">
        <authorList>
            <person name="Seth-Smith MB H."/>
        </authorList>
    </citation>
    <scope>NUCLEOTIDE SEQUENCE [LARGE SCALE GENOMIC DNA]</scope>
    <source>
        <strain evidence="1">E</strain>
    </source>
</reference>
<evidence type="ECO:0000313" key="2">
    <source>
        <dbReference type="Proteomes" id="UP000268684"/>
    </source>
</evidence>
<proteinExistence type="predicted"/>
<evidence type="ECO:0000313" key="1">
    <source>
        <dbReference type="EMBL" id="VBB13774.1"/>
    </source>
</evidence>
<name>A0AAJ5N8L7_9BURK</name>
<keyword evidence="2" id="KW-1185">Reference proteome</keyword>
<dbReference type="RefSeq" id="WP_163012909.1">
    <property type="nucleotide sequence ID" value="NZ_LR025743.1"/>
</dbReference>
<dbReference type="EMBL" id="LR025743">
    <property type="protein sequence ID" value="VBB13774.1"/>
    <property type="molecule type" value="Genomic_DNA"/>
</dbReference>
<sequence>MIDGSGDDFLPLRVMTMEADDERSYDRAGRRRLIEGCLETGVSIVGMVIPRQVDTNQP</sequence>
<organism evidence="1 2">
    <name type="scientific">Burkholderia stabilis</name>
    <dbReference type="NCBI Taxonomy" id="95485"/>
    <lineage>
        <taxon>Bacteria</taxon>
        <taxon>Pseudomonadati</taxon>
        <taxon>Pseudomonadota</taxon>
        <taxon>Betaproteobacteria</taxon>
        <taxon>Burkholderiales</taxon>
        <taxon>Burkholderiaceae</taxon>
        <taxon>Burkholderia</taxon>
        <taxon>Burkholderia cepacia complex</taxon>
    </lineage>
</organism>
<dbReference type="GeneID" id="71060095"/>
<gene>
    <name evidence="1" type="ORF">BSTAB16_3959</name>
</gene>
<dbReference type="AlphaFoldDB" id="A0AAJ5N8L7"/>
<dbReference type="Proteomes" id="UP000268684">
    <property type="component" value="Chromosome II"/>
</dbReference>
<protein>
    <submittedName>
        <fullName evidence="1">Uncharacterized protein</fullName>
    </submittedName>
</protein>
<accession>A0AAJ5N8L7</accession>